<keyword evidence="3" id="KW-1185">Reference proteome</keyword>
<accession>A0ABP9DS06</accession>
<feature type="transmembrane region" description="Helical" evidence="1">
    <location>
        <begin position="37"/>
        <end position="60"/>
    </location>
</feature>
<dbReference type="RefSeq" id="WP_345697796.1">
    <property type="nucleotide sequence ID" value="NZ_BAABIS010000001.1"/>
</dbReference>
<evidence type="ECO:0008006" key="4">
    <source>
        <dbReference type="Google" id="ProtNLM"/>
    </source>
</evidence>
<name>A0ABP9DS06_9ACTN</name>
<evidence type="ECO:0000313" key="2">
    <source>
        <dbReference type="EMBL" id="GAA4854817.1"/>
    </source>
</evidence>
<keyword evidence="1" id="KW-0812">Transmembrane</keyword>
<sequence length="155" mass="17379">MTDAAGAAGRRLAYLEQLVRAELVERRRRRDWDRRRAFTLQLATVTLSALITVLLGVKVSTGAEQWLANVALALGALVTVLAAWATFFSYRTVWIQRADTVHRLTTLARSIDYLRAGLGEEPPAPEDVDRVHAEFEEIARGDHEAWIRIRQAEGA</sequence>
<proteinExistence type="predicted"/>
<keyword evidence="1" id="KW-1133">Transmembrane helix</keyword>
<evidence type="ECO:0000313" key="3">
    <source>
        <dbReference type="Proteomes" id="UP001501752"/>
    </source>
</evidence>
<dbReference type="Proteomes" id="UP001501752">
    <property type="component" value="Unassembled WGS sequence"/>
</dbReference>
<reference evidence="3" key="1">
    <citation type="journal article" date="2019" name="Int. J. Syst. Evol. Microbiol.">
        <title>The Global Catalogue of Microorganisms (GCM) 10K type strain sequencing project: providing services to taxonomists for standard genome sequencing and annotation.</title>
        <authorList>
            <consortium name="The Broad Institute Genomics Platform"/>
            <consortium name="The Broad Institute Genome Sequencing Center for Infectious Disease"/>
            <person name="Wu L."/>
            <person name="Ma J."/>
        </authorList>
    </citation>
    <scope>NUCLEOTIDE SEQUENCE [LARGE SCALE GENOMIC DNA]</scope>
    <source>
        <strain evidence="3">JCM 13006</strain>
    </source>
</reference>
<evidence type="ECO:0000256" key="1">
    <source>
        <dbReference type="SAM" id="Phobius"/>
    </source>
</evidence>
<organism evidence="2 3">
    <name type="scientific">Kitasatospora terrestris</name>
    <dbReference type="NCBI Taxonomy" id="258051"/>
    <lineage>
        <taxon>Bacteria</taxon>
        <taxon>Bacillati</taxon>
        <taxon>Actinomycetota</taxon>
        <taxon>Actinomycetes</taxon>
        <taxon>Kitasatosporales</taxon>
        <taxon>Streptomycetaceae</taxon>
        <taxon>Kitasatospora</taxon>
    </lineage>
</organism>
<dbReference type="Pfam" id="PF14015">
    <property type="entry name" value="DUF4231"/>
    <property type="match status" value="1"/>
</dbReference>
<dbReference type="InterPro" id="IPR025325">
    <property type="entry name" value="DUF4231"/>
</dbReference>
<dbReference type="NCBIfam" id="NF033634">
    <property type="entry name" value="SLATT_1"/>
    <property type="match status" value="1"/>
</dbReference>
<keyword evidence="1" id="KW-0472">Membrane</keyword>
<gene>
    <name evidence="2" type="ORF">GCM10023235_35320</name>
</gene>
<feature type="transmembrane region" description="Helical" evidence="1">
    <location>
        <begin position="66"/>
        <end position="87"/>
    </location>
</feature>
<comment type="caution">
    <text evidence="2">The sequence shown here is derived from an EMBL/GenBank/DDBJ whole genome shotgun (WGS) entry which is preliminary data.</text>
</comment>
<protein>
    <recommendedName>
        <fullName evidence="4">DUF4231 domain-containing protein</fullName>
    </recommendedName>
</protein>
<dbReference type="EMBL" id="BAABIS010000001">
    <property type="protein sequence ID" value="GAA4854817.1"/>
    <property type="molecule type" value="Genomic_DNA"/>
</dbReference>